<comment type="caution">
    <text evidence="1">The sequence shown here is derived from an EMBL/GenBank/DDBJ whole genome shotgun (WGS) entry which is preliminary data.</text>
</comment>
<keyword evidence="2" id="KW-1185">Reference proteome</keyword>
<evidence type="ECO:0000313" key="2">
    <source>
        <dbReference type="Proteomes" id="UP001153365"/>
    </source>
</evidence>
<dbReference type="Proteomes" id="UP001153365">
    <property type="component" value="Unassembled WGS sequence"/>
</dbReference>
<protein>
    <submittedName>
        <fullName evidence="1">Uncharacterized protein</fullName>
    </submittedName>
</protein>
<dbReference type="AlphaFoldDB" id="A0AAV0BTG5"/>
<gene>
    <name evidence="1" type="ORF">PPACK8108_LOCUS24834</name>
</gene>
<sequence length="64" mass="7298">MIEMMNKLFGVANMKSKIPGVYSTLDTVITGEEWMTFEKFIVERIRQGSTRRSPVSADQTVDIL</sequence>
<name>A0AAV0BTG5_PHAPC</name>
<dbReference type="EMBL" id="CALTRL010006115">
    <property type="protein sequence ID" value="CAH7689714.1"/>
    <property type="molecule type" value="Genomic_DNA"/>
</dbReference>
<accession>A0AAV0BTG5</accession>
<evidence type="ECO:0000313" key="1">
    <source>
        <dbReference type="EMBL" id="CAH7689714.1"/>
    </source>
</evidence>
<proteinExistence type="predicted"/>
<organism evidence="1 2">
    <name type="scientific">Phakopsora pachyrhizi</name>
    <name type="common">Asian soybean rust disease fungus</name>
    <dbReference type="NCBI Taxonomy" id="170000"/>
    <lineage>
        <taxon>Eukaryota</taxon>
        <taxon>Fungi</taxon>
        <taxon>Dikarya</taxon>
        <taxon>Basidiomycota</taxon>
        <taxon>Pucciniomycotina</taxon>
        <taxon>Pucciniomycetes</taxon>
        <taxon>Pucciniales</taxon>
        <taxon>Phakopsoraceae</taxon>
        <taxon>Phakopsora</taxon>
    </lineage>
</organism>
<reference evidence="1" key="1">
    <citation type="submission" date="2022-06" db="EMBL/GenBank/DDBJ databases">
        <authorList>
            <consortium name="SYNGENTA / RWTH Aachen University"/>
        </authorList>
    </citation>
    <scope>NUCLEOTIDE SEQUENCE</scope>
</reference>